<dbReference type="Gene3D" id="3.40.47.10">
    <property type="match status" value="1"/>
</dbReference>
<dbReference type="Proteomes" id="UP000247569">
    <property type="component" value="Unassembled WGS sequence"/>
</dbReference>
<dbReference type="PROSITE" id="PS52004">
    <property type="entry name" value="KS3_2"/>
    <property type="match status" value="1"/>
</dbReference>
<dbReference type="RefSeq" id="WP_040741490.1">
    <property type="nucleotide sequence ID" value="NZ_QJKF01000001.1"/>
</dbReference>
<dbReference type="GO" id="GO:0006633">
    <property type="term" value="P:fatty acid biosynthetic process"/>
    <property type="evidence" value="ECO:0007669"/>
    <property type="project" value="InterPro"/>
</dbReference>
<dbReference type="InterPro" id="IPR036291">
    <property type="entry name" value="NAD(P)-bd_dom_sf"/>
</dbReference>
<dbReference type="InterPro" id="IPR014043">
    <property type="entry name" value="Acyl_transferase_dom"/>
</dbReference>
<dbReference type="InterPro" id="IPR014030">
    <property type="entry name" value="Ketoacyl_synth_N"/>
</dbReference>
<dbReference type="PANTHER" id="PTHR43775">
    <property type="entry name" value="FATTY ACID SYNTHASE"/>
    <property type="match status" value="1"/>
</dbReference>
<dbReference type="SUPFAM" id="SSF53901">
    <property type="entry name" value="Thiolase-like"/>
    <property type="match status" value="1"/>
</dbReference>
<dbReference type="InterPro" id="IPR050091">
    <property type="entry name" value="PKS_NRPS_Biosynth_Enz"/>
</dbReference>
<dbReference type="InterPro" id="IPR009081">
    <property type="entry name" value="PP-bd_ACP"/>
</dbReference>
<dbReference type="SMART" id="SM01294">
    <property type="entry name" value="PKS_PP_betabranch"/>
    <property type="match status" value="1"/>
</dbReference>
<evidence type="ECO:0000256" key="1">
    <source>
        <dbReference type="ARBA" id="ARBA00001957"/>
    </source>
</evidence>
<dbReference type="PANTHER" id="PTHR43775:SF51">
    <property type="entry name" value="INACTIVE PHENOLPHTHIOCEROL SYNTHESIS POLYKETIDE SYNTHASE TYPE I PKS1-RELATED"/>
    <property type="match status" value="1"/>
</dbReference>
<evidence type="ECO:0000256" key="8">
    <source>
        <dbReference type="ARBA" id="ARBA00023194"/>
    </source>
</evidence>
<protein>
    <submittedName>
        <fullName evidence="13">Acyl transferase domain-containing protein</fullName>
    </submittedName>
</protein>
<dbReference type="Pfam" id="PF00109">
    <property type="entry name" value="ketoacyl-synt"/>
    <property type="match status" value="1"/>
</dbReference>
<dbReference type="InterPro" id="IPR006162">
    <property type="entry name" value="Ppantetheine_attach_site"/>
</dbReference>
<dbReference type="InterPro" id="IPR013968">
    <property type="entry name" value="PKS_KR"/>
</dbReference>
<dbReference type="InterPro" id="IPR057326">
    <property type="entry name" value="KR_dom"/>
</dbReference>
<dbReference type="PROSITE" id="PS00606">
    <property type="entry name" value="KS3_1"/>
    <property type="match status" value="1"/>
</dbReference>
<dbReference type="PROSITE" id="PS50075">
    <property type="entry name" value="CARRIER"/>
    <property type="match status" value="1"/>
</dbReference>
<dbReference type="SMART" id="SM00827">
    <property type="entry name" value="PKS_AT"/>
    <property type="match status" value="1"/>
</dbReference>
<keyword evidence="10" id="KW-0012">Acyltransferase</keyword>
<gene>
    <name evidence="13" type="ORF">DFR70_101910</name>
</gene>
<dbReference type="SUPFAM" id="SSF51735">
    <property type="entry name" value="NAD(P)-binding Rossmann-fold domains"/>
    <property type="match status" value="2"/>
</dbReference>
<feature type="domain" description="Ketosynthase family 3 (KS3)" evidence="12">
    <location>
        <begin position="33"/>
        <end position="448"/>
    </location>
</feature>
<dbReference type="InterPro" id="IPR016039">
    <property type="entry name" value="Thiolase-like"/>
</dbReference>
<dbReference type="InterPro" id="IPR032821">
    <property type="entry name" value="PKS_assoc"/>
</dbReference>
<dbReference type="InterPro" id="IPR020841">
    <property type="entry name" value="PKS_Beta-ketoAc_synthase_dom"/>
</dbReference>
<evidence type="ECO:0000256" key="10">
    <source>
        <dbReference type="ARBA" id="ARBA00023315"/>
    </source>
</evidence>
<evidence type="ECO:0000256" key="6">
    <source>
        <dbReference type="ARBA" id="ARBA00022832"/>
    </source>
</evidence>
<keyword evidence="14" id="KW-1185">Reference proteome</keyword>
<keyword evidence="9" id="KW-0511">Multifunctional enzyme</keyword>
<comment type="cofactor">
    <cofactor evidence="1">
        <name>pantetheine 4'-phosphate</name>
        <dbReference type="ChEBI" id="CHEBI:47942"/>
    </cofactor>
</comment>
<dbReference type="InterPro" id="IPR041618">
    <property type="entry name" value="PKS_DE"/>
</dbReference>
<keyword evidence="7" id="KW-0443">Lipid metabolism</keyword>
<sequence>MDTEGKLREYLKRATTDLQQTKQRLRRLEAATAEPIAIVAMSCRFPGGVGSAEELWDLVASGADGITEFPANRGWDVQNIYDPRPATPGRTYAKEGGFLHDAAEFDADFFRLSPREARDTDPQQRLLLELSWEAIELAGIDPNSLRGSRTGVFAGVVYHDYSASSGTGGLASVASGRVAYTLGLQGPAVTVDTACSSSLVALHWAIQALRSGECTLALAGGVTVMATPVSFIGFSQERGLAPDGRCKSFAAAADGTGWGEGAGMLLVERLSDARRHGHPVLAVVRGSAVNSDGASNGLTAPNGLSQQRVIRDALAAARLTAADVDAVEAHGTGTVLGDPIEAQALLATYGRDRPADRPLLLGSLKSNIGHTQAAAGVGGIIKMVQAMRHGMLPKTLHVDRPTPHVDWQAGAVALLTEPTPWPAIDRPRRAGISSFGLSGTNAHVLIEEAPAVIEPADEPETGRVTGSVLALPISARGANALAAQAAKLADFRTERPELDLLDTAYSLATTRAALDHRAVLVAADRPEFDRALGTFAQGDPAGVHTGTVRADARTAFLFTGQGAQRLGMGKELYGVFPAFARALDDVTEALDKWLDRGLLDVLWGDDEDLLQQTAYTQAGLFAIEVALYRLLESWGVRPDFVAGYSIGELTAAHVADVLSLADAARLVAARGKLMQALPGGGAMAVVRATAQEVSPLLTEHVALAGVNGASVVISGTEDAVTALVAHFAAQGRKTTRLRVSHAFHSPLMDPMLADFHEVAAGLTYRTTAFAIVSTLTGKLVDATEIGTPEHWVRHVREAVRFGDAVRTMADEGVATFLELGPDAALTPMGPDCLEPDADAVFTAALRRNRSEERELVSALAALHARGAATVDWTAFYADRGARRIELPTYAFQRRHYWAASATEPGAADSSFWSAIDAADPAALAEQLRVDAAALGAVLPALAAWRDRERDAAQVDSWRYRMTWQPVEGGQAVDPVGQLVVVVPAGPPTNLWVTAASDALTDLGARLVPVDVLADDRGTLAARFCDDTATATATTVISLLALDDRPHPRHTALSAGTAATVVLAQALADAGVTAPLWCVTAGAVAVTDDAELTSPAQSTIWGLAAVLGLDQPNSWGGVIDVIGAPDPATIDRLCRLPATAGHEDRLAIRGDRVFAPRMVRAPSARAGTWTARGTTLITGGTGGVGAHVARLLAAEGAEHLVLAGRRGRATAGIDALADELTQLGTRVTVAACDVADRAALRELLDTLPDLTSVFHAAGVAQRLAPLADLSLEEFAEVGRAKVVGARNLDELLADRPLAAFVLFSSGAAIWGSGEQAAYAGANAFLNGLAAQRRSRGRAATAIAWGSWDGGMVDAELGALLRRIGAPAMPLRLAVEALRRVLHDDGGDIVIADFDWARFVPTYTLARPRPLLDGLPEVRELLAEDQAETSSATAFVARLAEMTEPERARAVLDLVCAQVAALLGYDDAAELDQTRTFQDLGFDSVAAVDLRTGLSAATGRKLASTLIFDHATPLALADYLRTELCEDDDPGAASVLADLDRLDATVRSLPRADVARWKLTHRLQALLTAATETLGTAADDAGAQLATASADDVFAFIDTELGLG</sequence>
<dbReference type="Pfam" id="PF08659">
    <property type="entry name" value="KR"/>
    <property type="match status" value="1"/>
</dbReference>
<dbReference type="SUPFAM" id="SSF101173">
    <property type="entry name" value="Docking domain B of the erythromycin polyketide synthase (DEBS)"/>
    <property type="match status" value="1"/>
</dbReference>
<dbReference type="SMART" id="SM00823">
    <property type="entry name" value="PKS_PP"/>
    <property type="match status" value="1"/>
</dbReference>
<dbReference type="Gene3D" id="1.10.1200.10">
    <property type="entry name" value="ACP-like"/>
    <property type="match status" value="1"/>
</dbReference>
<evidence type="ECO:0000259" key="12">
    <source>
        <dbReference type="PROSITE" id="PS52004"/>
    </source>
</evidence>
<dbReference type="InterPro" id="IPR001227">
    <property type="entry name" value="Ac_transferase_dom_sf"/>
</dbReference>
<reference evidence="13 14" key="1">
    <citation type="submission" date="2018-05" db="EMBL/GenBank/DDBJ databases">
        <title>Genomic Encyclopedia of Type Strains, Phase IV (KMG-IV): sequencing the most valuable type-strain genomes for metagenomic binning, comparative biology and taxonomic classification.</title>
        <authorList>
            <person name="Goeker M."/>
        </authorList>
    </citation>
    <scope>NUCLEOTIDE SEQUENCE [LARGE SCALE GENOMIC DNA]</scope>
    <source>
        <strain evidence="13 14">DSM 44704</strain>
    </source>
</reference>
<evidence type="ECO:0000256" key="3">
    <source>
        <dbReference type="ARBA" id="ARBA00022450"/>
    </source>
</evidence>
<dbReference type="NCBIfam" id="NF045894">
    <property type="entry name" value="PKS_plus_SDR"/>
    <property type="match status" value="1"/>
</dbReference>
<dbReference type="FunFam" id="1.10.1200.10:FF:000007">
    <property type="entry name" value="Probable polyketide synthase pks17"/>
    <property type="match status" value="1"/>
</dbReference>
<keyword evidence="4" id="KW-0597">Phosphoprotein</keyword>
<dbReference type="Pfam" id="PF16197">
    <property type="entry name" value="KAsynt_C_assoc"/>
    <property type="match status" value="1"/>
</dbReference>
<dbReference type="InterPro" id="IPR036299">
    <property type="entry name" value="Polyketide_synth_docking_sf"/>
</dbReference>
<dbReference type="SMART" id="SM00822">
    <property type="entry name" value="PKS_KR"/>
    <property type="match status" value="1"/>
</dbReference>
<dbReference type="Gene3D" id="3.30.70.3290">
    <property type="match status" value="1"/>
</dbReference>
<keyword evidence="8" id="KW-0045">Antibiotic biosynthesis</keyword>
<evidence type="ECO:0000256" key="4">
    <source>
        <dbReference type="ARBA" id="ARBA00022553"/>
    </source>
</evidence>
<dbReference type="GO" id="GO:0031177">
    <property type="term" value="F:phosphopantetheine binding"/>
    <property type="evidence" value="ECO:0007669"/>
    <property type="project" value="InterPro"/>
</dbReference>
<dbReference type="PROSITE" id="PS00012">
    <property type="entry name" value="PHOSPHOPANTETHEINE"/>
    <property type="match status" value="1"/>
</dbReference>
<comment type="pathway">
    <text evidence="2">Lipid metabolism.</text>
</comment>
<dbReference type="CDD" id="cd08952">
    <property type="entry name" value="KR_1_SDR_x"/>
    <property type="match status" value="1"/>
</dbReference>
<evidence type="ECO:0000259" key="11">
    <source>
        <dbReference type="PROSITE" id="PS50075"/>
    </source>
</evidence>
<dbReference type="InterPro" id="IPR015083">
    <property type="entry name" value="NorB/c/GfsB-D-like_docking"/>
</dbReference>
<dbReference type="SMART" id="SM00825">
    <property type="entry name" value="PKS_KS"/>
    <property type="match status" value="1"/>
</dbReference>
<dbReference type="Pfam" id="PF00698">
    <property type="entry name" value="Acyl_transf_1"/>
    <property type="match status" value="1"/>
</dbReference>
<dbReference type="InterPro" id="IPR020806">
    <property type="entry name" value="PKS_PP-bd"/>
</dbReference>
<accession>A0A318KAV6</accession>
<feature type="domain" description="Carrier" evidence="11">
    <location>
        <begin position="1447"/>
        <end position="1522"/>
    </location>
</feature>
<dbReference type="OrthoDB" id="9778690at2"/>
<dbReference type="EMBL" id="QJKF01000001">
    <property type="protein sequence ID" value="PXX71478.1"/>
    <property type="molecule type" value="Genomic_DNA"/>
</dbReference>
<organism evidence="13 14">
    <name type="scientific">Nocardia tenerifensis</name>
    <dbReference type="NCBI Taxonomy" id="228006"/>
    <lineage>
        <taxon>Bacteria</taxon>
        <taxon>Bacillati</taxon>
        <taxon>Actinomycetota</taxon>
        <taxon>Actinomycetes</taxon>
        <taxon>Mycobacteriales</taxon>
        <taxon>Nocardiaceae</taxon>
        <taxon>Nocardia</taxon>
    </lineage>
</organism>
<dbReference type="FunFam" id="3.40.47.10:FF:000019">
    <property type="entry name" value="Polyketide synthase type I"/>
    <property type="match status" value="1"/>
</dbReference>
<dbReference type="SUPFAM" id="SSF55048">
    <property type="entry name" value="Probable ACP-binding domain of malonyl-CoA ACP transacylase"/>
    <property type="match status" value="1"/>
</dbReference>
<dbReference type="InterPro" id="IPR016036">
    <property type="entry name" value="Malonyl_transacylase_ACP-bd"/>
</dbReference>
<dbReference type="GO" id="GO:0033068">
    <property type="term" value="P:macrolide biosynthetic process"/>
    <property type="evidence" value="ECO:0007669"/>
    <property type="project" value="UniProtKB-ARBA"/>
</dbReference>
<evidence type="ECO:0000256" key="7">
    <source>
        <dbReference type="ARBA" id="ARBA00023098"/>
    </source>
</evidence>
<evidence type="ECO:0000256" key="5">
    <source>
        <dbReference type="ARBA" id="ARBA00022679"/>
    </source>
</evidence>
<dbReference type="GO" id="GO:0004312">
    <property type="term" value="F:fatty acid synthase activity"/>
    <property type="evidence" value="ECO:0007669"/>
    <property type="project" value="TreeGrafter"/>
</dbReference>
<dbReference type="GO" id="GO:0004315">
    <property type="term" value="F:3-oxoacyl-[acyl-carrier-protein] synthase activity"/>
    <property type="evidence" value="ECO:0007669"/>
    <property type="project" value="InterPro"/>
</dbReference>
<dbReference type="FunFam" id="3.40.366.10:FF:000002">
    <property type="entry name" value="Probable polyketide synthase 2"/>
    <property type="match status" value="1"/>
</dbReference>
<dbReference type="Pfam" id="PF00550">
    <property type="entry name" value="PP-binding"/>
    <property type="match status" value="1"/>
</dbReference>
<dbReference type="InterPro" id="IPR016035">
    <property type="entry name" value="Acyl_Trfase/lysoPLipase"/>
</dbReference>
<comment type="caution">
    <text evidence="13">The sequence shown here is derived from an EMBL/GenBank/DDBJ whole genome shotgun (WGS) entry which is preliminary data.</text>
</comment>
<dbReference type="InterPro" id="IPR018201">
    <property type="entry name" value="Ketoacyl_synth_AS"/>
</dbReference>
<evidence type="ECO:0000256" key="2">
    <source>
        <dbReference type="ARBA" id="ARBA00005189"/>
    </source>
</evidence>
<evidence type="ECO:0000256" key="9">
    <source>
        <dbReference type="ARBA" id="ARBA00023268"/>
    </source>
</evidence>
<dbReference type="Pfam" id="PF18369">
    <property type="entry name" value="PKS_DE"/>
    <property type="match status" value="1"/>
</dbReference>
<keyword evidence="3" id="KW-0596">Phosphopantetheine</keyword>
<evidence type="ECO:0000313" key="13">
    <source>
        <dbReference type="EMBL" id="PXX71478.1"/>
    </source>
</evidence>
<dbReference type="CDD" id="cd00833">
    <property type="entry name" value="PKS"/>
    <property type="match status" value="1"/>
</dbReference>
<keyword evidence="6" id="KW-0276">Fatty acid metabolism</keyword>
<dbReference type="SUPFAM" id="SSF52151">
    <property type="entry name" value="FabD/lysophospholipase-like"/>
    <property type="match status" value="1"/>
</dbReference>
<dbReference type="Pfam" id="PF08990">
    <property type="entry name" value="Docking"/>
    <property type="match status" value="1"/>
</dbReference>
<keyword evidence="5 13" id="KW-0808">Transferase</keyword>
<dbReference type="InterPro" id="IPR014031">
    <property type="entry name" value="Ketoacyl_synth_C"/>
</dbReference>
<dbReference type="Gene3D" id="3.40.50.720">
    <property type="entry name" value="NAD(P)-binding Rossmann-like Domain"/>
    <property type="match status" value="1"/>
</dbReference>
<dbReference type="SUPFAM" id="SSF47336">
    <property type="entry name" value="ACP-like"/>
    <property type="match status" value="1"/>
</dbReference>
<evidence type="ECO:0000313" key="14">
    <source>
        <dbReference type="Proteomes" id="UP000247569"/>
    </source>
</evidence>
<name>A0A318KAV6_9NOCA</name>
<dbReference type="Gene3D" id="3.40.366.10">
    <property type="entry name" value="Malonyl-Coenzyme A Acyl Carrier Protein, domain 2"/>
    <property type="match status" value="1"/>
</dbReference>
<dbReference type="InterPro" id="IPR036736">
    <property type="entry name" value="ACP-like_sf"/>
</dbReference>
<proteinExistence type="predicted"/>
<dbReference type="Pfam" id="PF02801">
    <property type="entry name" value="Ketoacyl-synt_C"/>
    <property type="match status" value="1"/>
</dbReference>